<gene>
    <name evidence="1" type="ORF">S03H2_25530</name>
</gene>
<dbReference type="AlphaFoldDB" id="X1ELA2"/>
<organism evidence="1">
    <name type="scientific">marine sediment metagenome</name>
    <dbReference type="NCBI Taxonomy" id="412755"/>
    <lineage>
        <taxon>unclassified sequences</taxon>
        <taxon>metagenomes</taxon>
        <taxon>ecological metagenomes</taxon>
    </lineage>
</organism>
<name>X1ELA2_9ZZZZ</name>
<protein>
    <recommendedName>
        <fullName evidence="2">Amidophosphoribosyltransferase</fullName>
    </recommendedName>
</protein>
<feature type="non-terminal residue" evidence="1">
    <location>
        <position position="1"/>
    </location>
</feature>
<dbReference type="Gene3D" id="3.60.20.10">
    <property type="entry name" value="Glutamine Phosphoribosylpyrophosphate, subunit 1, domain 1"/>
    <property type="match status" value="1"/>
</dbReference>
<proteinExistence type="predicted"/>
<dbReference type="InterPro" id="IPR029057">
    <property type="entry name" value="PRTase-like"/>
</dbReference>
<comment type="caution">
    <text evidence="1">The sequence shown here is derived from an EMBL/GenBank/DDBJ whole genome shotgun (WGS) entry which is preliminary data.</text>
</comment>
<reference evidence="1" key="1">
    <citation type="journal article" date="2014" name="Front. Microbiol.">
        <title>High frequency of phylogenetically diverse reductive dehalogenase-homologous genes in deep subseafloor sedimentary metagenomes.</title>
        <authorList>
            <person name="Kawai M."/>
            <person name="Futagami T."/>
            <person name="Toyoda A."/>
            <person name="Takaki Y."/>
            <person name="Nishi S."/>
            <person name="Hori S."/>
            <person name="Arai W."/>
            <person name="Tsubouchi T."/>
            <person name="Morono Y."/>
            <person name="Uchiyama I."/>
            <person name="Ito T."/>
            <person name="Fujiyama A."/>
            <person name="Inagaki F."/>
            <person name="Takami H."/>
        </authorList>
    </citation>
    <scope>NUCLEOTIDE SEQUENCE</scope>
    <source>
        <strain evidence="1">Expedition CK06-06</strain>
    </source>
</reference>
<evidence type="ECO:0000313" key="1">
    <source>
        <dbReference type="EMBL" id="GAH33367.1"/>
    </source>
</evidence>
<dbReference type="SUPFAM" id="SSF53271">
    <property type="entry name" value="PRTase-like"/>
    <property type="match status" value="1"/>
</dbReference>
<dbReference type="InterPro" id="IPR029055">
    <property type="entry name" value="Ntn_hydrolases_N"/>
</dbReference>
<evidence type="ECO:0008006" key="2">
    <source>
        <dbReference type="Google" id="ProtNLM"/>
    </source>
</evidence>
<dbReference type="EMBL" id="BARU01014482">
    <property type="protein sequence ID" value="GAH33367.1"/>
    <property type="molecule type" value="Genomic_DNA"/>
</dbReference>
<sequence length="65" mass="7097">DFIGADSLGHLSIDGLIKAVALPKDIFCMACFTGDYPIPVQLEMDKLALETMPADQQGRFGVKQR</sequence>
<dbReference type="Gene3D" id="3.40.50.2020">
    <property type="match status" value="1"/>
</dbReference>
<accession>X1ELA2</accession>